<dbReference type="Proteomes" id="UP001208570">
    <property type="component" value="Unassembled WGS sequence"/>
</dbReference>
<organism evidence="6 7">
    <name type="scientific">Paralvinella palmiformis</name>
    <dbReference type="NCBI Taxonomy" id="53620"/>
    <lineage>
        <taxon>Eukaryota</taxon>
        <taxon>Metazoa</taxon>
        <taxon>Spiralia</taxon>
        <taxon>Lophotrochozoa</taxon>
        <taxon>Annelida</taxon>
        <taxon>Polychaeta</taxon>
        <taxon>Sedentaria</taxon>
        <taxon>Canalipalpata</taxon>
        <taxon>Terebellida</taxon>
        <taxon>Terebelliformia</taxon>
        <taxon>Alvinellidae</taxon>
        <taxon>Paralvinella</taxon>
    </lineage>
</organism>
<evidence type="ECO:0000313" key="7">
    <source>
        <dbReference type="Proteomes" id="UP001208570"/>
    </source>
</evidence>
<dbReference type="InterPro" id="IPR000998">
    <property type="entry name" value="MAM_dom"/>
</dbReference>
<sequence>MRHLIFLGLIVFSLYVEGQHERRECIIDAGFLLEGSRGIQERDWFLMLFFVQEFERHVNFGQMGTRIGVVCYGRKATLNIKLNEFKNAGVFEKAVGHIPYKVNSSKVAVGLRALRKKLFIEPNGDRSMVPNVAILLTDGKQSRHTNKVLHQATLVKKEGIKIFVIGVGPHAVAKQLNSIASVPIRLHVNTVDRFSDLSKLVPLIVNSTCQLQNATLLWSCSFEKNESETKNIKIVKKTDFYWSLKQVQPSSEPGPDYAYDGKTYITLKATYKRIYGAKAIMYLPFDREGVFCLSFHYHMYGFNIGVLKVFVRSNSHKKVLWRVAGQKGPKWQYAETVLHLHQGDRIGFSGIRNKGYSGDVALDMVRIRKGVCFNDV</sequence>
<proteinExistence type="inferred from homology"/>
<dbReference type="InterPro" id="IPR002035">
    <property type="entry name" value="VWF_A"/>
</dbReference>
<keyword evidence="1" id="KW-0379">Hydroxylation</keyword>
<protein>
    <submittedName>
        <fullName evidence="6">Uncharacterized protein</fullName>
    </submittedName>
</protein>
<dbReference type="CDD" id="cd06263">
    <property type="entry name" value="MAM"/>
    <property type="match status" value="1"/>
</dbReference>
<feature type="domain" description="VWFA" evidence="5">
    <location>
        <begin position="28"/>
        <end position="204"/>
    </location>
</feature>
<name>A0AAD9KG46_9ANNE</name>
<feature type="chain" id="PRO_5042192697" evidence="3">
    <location>
        <begin position="19"/>
        <end position="376"/>
    </location>
</feature>
<dbReference type="SMART" id="SM00327">
    <property type="entry name" value="VWA"/>
    <property type="match status" value="1"/>
</dbReference>
<feature type="signal peptide" evidence="3">
    <location>
        <begin position="1"/>
        <end position="18"/>
    </location>
</feature>
<dbReference type="PROSITE" id="PS50234">
    <property type="entry name" value="VWFA"/>
    <property type="match status" value="1"/>
</dbReference>
<comment type="caution">
    <text evidence="6">The sequence shown here is derived from an EMBL/GenBank/DDBJ whole genome shotgun (WGS) entry which is preliminary data.</text>
</comment>
<dbReference type="Pfam" id="PF00092">
    <property type="entry name" value="VWA"/>
    <property type="match status" value="1"/>
</dbReference>
<evidence type="ECO:0000259" key="4">
    <source>
        <dbReference type="PROSITE" id="PS50060"/>
    </source>
</evidence>
<dbReference type="InterPro" id="IPR013320">
    <property type="entry name" value="ConA-like_dom_sf"/>
</dbReference>
<dbReference type="InterPro" id="IPR050525">
    <property type="entry name" value="ECM_Assembly_Org"/>
</dbReference>
<feature type="domain" description="MAM" evidence="4">
    <location>
        <begin position="207"/>
        <end position="374"/>
    </location>
</feature>
<dbReference type="AlphaFoldDB" id="A0AAD9KG46"/>
<evidence type="ECO:0000256" key="2">
    <source>
        <dbReference type="ARBA" id="ARBA00049648"/>
    </source>
</evidence>
<dbReference type="SMART" id="SM00137">
    <property type="entry name" value="MAM"/>
    <property type="match status" value="1"/>
</dbReference>
<evidence type="ECO:0000256" key="3">
    <source>
        <dbReference type="SAM" id="SignalP"/>
    </source>
</evidence>
<dbReference type="Pfam" id="PF00629">
    <property type="entry name" value="MAM"/>
    <property type="match status" value="1"/>
</dbReference>
<dbReference type="EMBL" id="JAODUP010000002">
    <property type="protein sequence ID" value="KAK2170564.1"/>
    <property type="molecule type" value="Genomic_DNA"/>
</dbReference>
<evidence type="ECO:0000313" key="6">
    <source>
        <dbReference type="EMBL" id="KAK2170564.1"/>
    </source>
</evidence>
<dbReference type="SUPFAM" id="SSF53300">
    <property type="entry name" value="vWA-like"/>
    <property type="match status" value="1"/>
</dbReference>
<dbReference type="Gene3D" id="2.60.120.200">
    <property type="match status" value="1"/>
</dbReference>
<dbReference type="GO" id="GO:0016020">
    <property type="term" value="C:membrane"/>
    <property type="evidence" value="ECO:0007669"/>
    <property type="project" value="InterPro"/>
</dbReference>
<dbReference type="SUPFAM" id="SSF49899">
    <property type="entry name" value="Concanavalin A-like lectins/glucanases"/>
    <property type="match status" value="1"/>
</dbReference>
<evidence type="ECO:0000256" key="1">
    <source>
        <dbReference type="ARBA" id="ARBA00023278"/>
    </source>
</evidence>
<accession>A0AAD9KG46</accession>
<keyword evidence="7" id="KW-1185">Reference proteome</keyword>
<dbReference type="PANTHER" id="PTHR24020:SF84">
    <property type="entry name" value="VWFA DOMAIN-CONTAINING PROTEIN"/>
    <property type="match status" value="1"/>
</dbReference>
<gene>
    <name evidence="6" type="ORF">LSH36_2g13015</name>
</gene>
<dbReference type="Gene3D" id="3.40.50.410">
    <property type="entry name" value="von Willebrand factor, type A domain"/>
    <property type="match status" value="1"/>
</dbReference>
<reference evidence="6" key="1">
    <citation type="journal article" date="2023" name="Mol. Biol. Evol.">
        <title>Third-Generation Sequencing Reveals the Adaptive Role of the Epigenome in Three Deep-Sea Polychaetes.</title>
        <authorList>
            <person name="Perez M."/>
            <person name="Aroh O."/>
            <person name="Sun Y."/>
            <person name="Lan Y."/>
            <person name="Juniper S.K."/>
            <person name="Young C.R."/>
            <person name="Angers B."/>
            <person name="Qian P.Y."/>
        </authorList>
    </citation>
    <scope>NUCLEOTIDE SEQUENCE</scope>
    <source>
        <strain evidence="6">P08H-3</strain>
    </source>
</reference>
<dbReference type="PROSITE" id="PS50060">
    <property type="entry name" value="MAM_2"/>
    <property type="match status" value="1"/>
</dbReference>
<keyword evidence="3" id="KW-0732">Signal</keyword>
<dbReference type="InterPro" id="IPR036465">
    <property type="entry name" value="vWFA_dom_sf"/>
</dbReference>
<comment type="similarity">
    <text evidence="2">Belongs to the fibril-associated collagens with interrupted helices (FACIT) family.</text>
</comment>
<evidence type="ECO:0000259" key="5">
    <source>
        <dbReference type="PROSITE" id="PS50234"/>
    </source>
</evidence>
<dbReference type="PANTHER" id="PTHR24020">
    <property type="entry name" value="COLLAGEN ALPHA"/>
    <property type="match status" value="1"/>
</dbReference>